<organism evidence="2 3">
    <name type="scientific">Frankliniella fusca</name>
    <dbReference type="NCBI Taxonomy" id="407009"/>
    <lineage>
        <taxon>Eukaryota</taxon>
        <taxon>Metazoa</taxon>
        <taxon>Ecdysozoa</taxon>
        <taxon>Arthropoda</taxon>
        <taxon>Hexapoda</taxon>
        <taxon>Insecta</taxon>
        <taxon>Pterygota</taxon>
        <taxon>Neoptera</taxon>
        <taxon>Paraneoptera</taxon>
        <taxon>Thysanoptera</taxon>
        <taxon>Terebrantia</taxon>
        <taxon>Thripoidea</taxon>
        <taxon>Thripidae</taxon>
        <taxon>Frankliniella</taxon>
    </lineage>
</organism>
<feature type="compositionally biased region" description="Gly residues" evidence="1">
    <location>
        <begin position="106"/>
        <end position="117"/>
    </location>
</feature>
<dbReference type="AlphaFoldDB" id="A0AAE1LE26"/>
<accession>A0AAE1LE26</accession>
<dbReference type="Proteomes" id="UP001219518">
    <property type="component" value="Unassembled WGS sequence"/>
</dbReference>
<proteinExistence type="predicted"/>
<keyword evidence="2" id="KW-0648">Protein biosynthesis</keyword>
<keyword evidence="2" id="KW-0396">Initiation factor</keyword>
<dbReference type="GO" id="GO:0003743">
    <property type="term" value="F:translation initiation factor activity"/>
    <property type="evidence" value="ECO:0007669"/>
    <property type="project" value="UniProtKB-KW"/>
</dbReference>
<keyword evidence="3" id="KW-1185">Reference proteome</keyword>
<name>A0AAE1LE26_9NEOP</name>
<evidence type="ECO:0000313" key="3">
    <source>
        <dbReference type="Proteomes" id="UP001219518"/>
    </source>
</evidence>
<gene>
    <name evidence="2" type="ORF">KUF71_006116</name>
</gene>
<reference evidence="2" key="1">
    <citation type="submission" date="2021-07" db="EMBL/GenBank/DDBJ databases">
        <authorList>
            <person name="Catto M.A."/>
            <person name="Jacobson A."/>
            <person name="Kennedy G."/>
            <person name="Labadie P."/>
            <person name="Hunt B.G."/>
            <person name="Srinivasan R."/>
        </authorList>
    </citation>
    <scope>NUCLEOTIDE SEQUENCE</scope>
    <source>
        <strain evidence="2">PL_HMW_Pooled</strain>
        <tissue evidence="2">Head</tissue>
    </source>
</reference>
<feature type="region of interest" description="Disordered" evidence="1">
    <location>
        <begin position="96"/>
        <end position="164"/>
    </location>
</feature>
<comment type="caution">
    <text evidence="2">The sequence shown here is derived from an EMBL/GenBank/DDBJ whole genome shotgun (WGS) entry which is preliminary data.</text>
</comment>
<evidence type="ECO:0000313" key="2">
    <source>
        <dbReference type="EMBL" id="KAK3916248.1"/>
    </source>
</evidence>
<evidence type="ECO:0000256" key="1">
    <source>
        <dbReference type="SAM" id="MobiDB-lite"/>
    </source>
</evidence>
<feature type="compositionally biased region" description="Basic and acidic residues" evidence="1">
    <location>
        <begin position="124"/>
        <end position="140"/>
    </location>
</feature>
<reference evidence="2" key="2">
    <citation type="journal article" date="2023" name="BMC Genomics">
        <title>Pest status, molecular evolution, and epigenetic factors derived from the genome assembly of Frankliniella fusca, a thysanopteran phytovirus vector.</title>
        <authorList>
            <person name="Catto M.A."/>
            <person name="Labadie P.E."/>
            <person name="Jacobson A.L."/>
            <person name="Kennedy G.G."/>
            <person name="Srinivasan R."/>
            <person name="Hunt B.G."/>
        </authorList>
    </citation>
    <scope>NUCLEOTIDE SEQUENCE</scope>
    <source>
        <strain evidence="2">PL_HMW_Pooled</strain>
    </source>
</reference>
<dbReference type="EMBL" id="JAHWGI010000505">
    <property type="protein sequence ID" value="KAK3916248.1"/>
    <property type="molecule type" value="Genomic_DNA"/>
</dbReference>
<sequence length="164" mass="17132">MTSTAVCQSYDIQAPFQRGGACVWLEREASEEARGRRSDDSMHVLSGLAYPRRGPVQSSSPVLALHIVVFLLHRAAACGACGLQPTARAFLLASPPRPAPPRRGPAEGGGALRGAPGGLRLHRGGLDEAAGRAESSRELSRAGPSPVCMRHGAAGASRDVRCET</sequence>
<protein>
    <submittedName>
        <fullName evidence="2">Eukaryotic translation initiation factor 3 subunit A</fullName>
    </submittedName>
</protein>